<comment type="similarity">
    <text evidence="2">Belongs to the glycosyl hydrolase 20 family.</text>
</comment>
<dbReference type="EC" id="3.2.1.52" evidence="3"/>
<dbReference type="Pfam" id="PF00728">
    <property type="entry name" value="Glyco_hydro_20"/>
    <property type="match status" value="1"/>
</dbReference>
<name>A0A819GRC9_9BILA</name>
<evidence type="ECO:0000256" key="3">
    <source>
        <dbReference type="ARBA" id="ARBA00012663"/>
    </source>
</evidence>
<dbReference type="SUPFAM" id="SSF51445">
    <property type="entry name" value="(Trans)glycosidases"/>
    <property type="match status" value="1"/>
</dbReference>
<dbReference type="PANTHER" id="PTHR21040:SF8">
    <property type="entry name" value="BCDNA.GH04120"/>
    <property type="match status" value="1"/>
</dbReference>
<protein>
    <recommendedName>
        <fullName evidence="3">beta-N-acetylhexosaminidase</fullName>
        <ecNumber evidence="3">3.2.1.52</ecNumber>
    </recommendedName>
</protein>
<evidence type="ECO:0000256" key="4">
    <source>
        <dbReference type="ARBA" id="ARBA00022801"/>
    </source>
</evidence>
<organism evidence="7 8">
    <name type="scientific">Rotaria sordida</name>
    <dbReference type="NCBI Taxonomy" id="392033"/>
    <lineage>
        <taxon>Eukaryota</taxon>
        <taxon>Metazoa</taxon>
        <taxon>Spiralia</taxon>
        <taxon>Gnathifera</taxon>
        <taxon>Rotifera</taxon>
        <taxon>Eurotatoria</taxon>
        <taxon>Bdelloidea</taxon>
        <taxon>Philodinida</taxon>
        <taxon>Philodinidae</taxon>
        <taxon>Rotaria</taxon>
    </lineage>
</organism>
<evidence type="ECO:0000313" key="8">
    <source>
        <dbReference type="Proteomes" id="UP000663836"/>
    </source>
</evidence>
<evidence type="ECO:0000313" key="6">
    <source>
        <dbReference type="EMBL" id="CAF1312387.1"/>
    </source>
</evidence>
<feature type="domain" description="Glycoside hydrolase family 20 catalytic" evidence="5">
    <location>
        <begin position="190"/>
        <end position="281"/>
    </location>
</feature>
<gene>
    <name evidence="7" type="ORF">JBS370_LOCUS20323</name>
    <name evidence="6" type="ORF">ZHD862_LOCUS28562</name>
</gene>
<evidence type="ECO:0000313" key="7">
    <source>
        <dbReference type="EMBL" id="CAF3890193.1"/>
    </source>
</evidence>
<comment type="caution">
    <text evidence="7">The sequence shown here is derived from an EMBL/GenBank/DDBJ whole genome shotgun (WGS) entry which is preliminary data.</text>
</comment>
<dbReference type="InterPro" id="IPR017853">
    <property type="entry name" value="GH"/>
</dbReference>
<evidence type="ECO:0000256" key="1">
    <source>
        <dbReference type="ARBA" id="ARBA00001231"/>
    </source>
</evidence>
<reference evidence="7" key="1">
    <citation type="submission" date="2021-02" db="EMBL/GenBank/DDBJ databases">
        <authorList>
            <person name="Nowell W R."/>
        </authorList>
    </citation>
    <scope>NUCLEOTIDE SEQUENCE</scope>
</reference>
<dbReference type="GO" id="GO:0004563">
    <property type="term" value="F:beta-N-acetylhexosaminidase activity"/>
    <property type="evidence" value="ECO:0007669"/>
    <property type="project" value="UniProtKB-EC"/>
</dbReference>
<dbReference type="EMBL" id="CAJNOT010002395">
    <property type="protein sequence ID" value="CAF1312387.1"/>
    <property type="molecule type" value="Genomic_DNA"/>
</dbReference>
<dbReference type="InterPro" id="IPR038901">
    <property type="entry name" value="HEXDC-like"/>
</dbReference>
<dbReference type="Gene3D" id="3.20.20.80">
    <property type="entry name" value="Glycosidases"/>
    <property type="match status" value="1"/>
</dbReference>
<dbReference type="PANTHER" id="PTHR21040">
    <property type="entry name" value="BCDNA.GH04120"/>
    <property type="match status" value="1"/>
</dbReference>
<dbReference type="InterPro" id="IPR015883">
    <property type="entry name" value="Glyco_hydro_20_cat"/>
</dbReference>
<dbReference type="Proteomes" id="UP000663836">
    <property type="component" value="Unassembled WGS sequence"/>
</dbReference>
<dbReference type="Proteomes" id="UP000663864">
    <property type="component" value="Unassembled WGS sequence"/>
</dbReference>
<comment type="catalytic activity">
    <reaction evidence="1">
        <text>Hydrolysis of terminal non-reducing N-acetyl-D-hexosamine residues in N-acetyl-beta-D-hexosaminides.</text>
        <dbReference type="EC" id="3.2.1.52"/>
    </reaction>
</comment>
<accession>A0A819GRC9</accession>
<sequence>MPRRFLRRSLLTVLLLPIILLGLFAIYQNRHVIFSENSSYHHHHHNEHDSHFLYKTIPYNKIRQHFDSRHLTTDNSLSSKIFKIEEQPVKNLPKTSEIPSPSNILNNNQQINIINSNQEILPLQYHKPILKVIETKNLQRFVHLDLKGAAPKIVYFETLFPYLKQLGANGLLIEYEDMFPFTDNLSILQHDLAYKKNDIEKILQLAEENNLKVMPLLQVYGHLEYVLKLKEFMHLREDKRYPQVITPCLEESYKLLFNMIDQLLSHHPSIPYLHIGCDEVYYRLIHPKCVDLHFRDETDLFIR</sequence>
<dbReference type="AlphaFoldDB" id="A0A819GRC9"/>
<dbReference type="EMBL" id="CAJOBD010002547">
    <property type="protein sequence ID" value="CAF3890193.1"/>
    <property type="molecule type" value="Genomic_DNA"/>
</dbReference>
<proteinExistence type="inferred from homology"/>
<dbReference type="GO" id="GO:0005975">
    <property type="term" value="P:carbohydrate metabolic process"/>
    <property type="evidence" value="ECO:0007669"/>
    <property type="project" value="InterPro"/>
</dbReference>
<evidence type="ECO:0000259" key="5">
    <source>
        <dbReference type="Pfam" id="PF00728"/>
    </source>
</evidence>
<keyword evidence="4" id="KW-0378">Hydrolase</keyword>
<evidence type="ECO:0000256" key="2">
    <source>
        <dbReference type="ARBA" id="ARBA00006285"/>
    </source>
</evidence>